<dbReference type="PATRIC" id="fig|1056511.3.peg.2433"/>
<keyword evidence="2" id="KW-1185">Reference proteome</keyword>
<dbReference type="AlphaFoldDB" id="L8JC70"/>
<evidence type="ECO:0000313" key="2">
    <source>
        <dbReference type="Proteomes" id="UP000011134"/>
    </source>
</evidence>
<evidence type="ECO:0000313" key="1">
    <source>
        <dbReference type="EMBL" id="ELR65853.1"/>
    </source>
</evidence>
<dbReference type="Proteomes" id="UP000011134">
    <property type="component" value="Unassembled WGS sequence"/>
</dbReference>
<name>L8JC70_9GAMM</name>
<accession>L8JC70</accession>
<reference evidence="1 2" key="1">
    <citation type="submission" date="2012-12" db="EMBL/GenBank/DDBJ databases">
        <title>Genome Assembly of Photobacterium sp. AK15.</title>
        <authorList>
            <person name="Khatri I."/>
            <person name="Vaidya B."/>
            <person name="Srinivas T.N.R."/>
            <person name="Subramanian S."/>
            <person name="Pinnaka A."/>
        </authorList>
    </citation>
    <scope>NUCLEOTIDE SEQUENCE [LARGE SCALE GENOMIC DNA]</scope>
    <source>
        <strain evidence="1 2">AK15</strain>
    </source>
</reference>
<organism evidence="1 2">
    <name type="scientific">Photobacterium marinum</name>
    <dbReference type="NCBI Taxonomy" id="1056511"/>
    <lineage>
        <taxon>Bacteria</taxon>
        <taxon>Pseudomonadati</taxon>
        <taxon>Pseudomonadota</taxon>
        <taxon>Gammaproteobacteria</taxon>
        <taxon>Vibrionales</taxon>
        <taxon>Vibrionaceae</taxon>
        <taxon>Photobacterium</taxon>
    </lineage>
</organism>
<dbReference type="OrthoDB" id="7068777at2"/>
<protein>
    <submittedName>
        <fullName evidence="1">Uncharacterized protein</fullName>
    </submittedName>
</protein>
<proteinExistence type="predicted"/>
<dbReference type="RefSeq" id="WP_007465972.1">
    <property type="nucleotide sequence ID" value="NZ_AMZO01000016.1"/>
</dbReference>
<dbReference type="EMBL" id="AMZO01000016">
    <property type="protein sequence ID" value="ELR65853.1"/>
    <property type="molecule type" value="Genomic_DNA"/>
</dbReference>
<comment type="caution">
    <text evidence="1">The sequence shown here is derived from an EMBL/GenBank/DDBJ whole genome shotgun (WGS) entry which is preliminary data.</text>
</comment>
<sequence length="69" mass="7954">MSKVAIQIKVVDVPEGWMWKELRQIIEDVQASTCEVKTYEFHAHGDSIVFQTKCDDLGVKYQVVHESDD</sequence>
<gene>
    <name evidence="1" type="ORF">C942_00940</name>
</gene>